<feature type="domain" description="Zn(2)-C6 fungal-type" evidence="3">
    <location>
        <begin position="10"/>
        <end position="38"/>
    </location>
</feature>
<dbReference type="PROSITE" id="PS50048">
    <property type="entry name" value="ZN2_CY6_FUNGAL_2"/>
    <property type="match status" value="1"/>
</dbReference>
<name>A0A8H4NZH6_9HYPO</name>
<dbReference type="PANTHER" id="PTHR38791:SF12">
    <property type="entry name" value="TRANSCRIPTION FACTOR DOMAIN-CONTAINING PROTEIN-RELATED"/>
    <property type="match status" value="1"/>
</dbReference>
<dbReference type="Pfam" id="PF11951">
    <property type="entry name" value="Fungal_trans_2"/>
    <property type="match status" value="1"/>
</dbReference>
<dbReference type="InterPro" id="IPR001138">
    <property type="entry name" value="Zn2Cys6_DnaBD"/>
</dbReference>
<sequence>MVFPGRFSSGCLRCRQRKVKCDEGKPTCRRCYNYGKPCLGYTDEFHFRHSAPKGRSQSVSSTASKSSNAESTASTVGTAVTASTTSPPPPQNDKQQEQQQAPQNATPKPKLRLAEAAQRRRSLAIVRPPTQSYDNMSLCYFVRRFVSPDDDDGFPGHLSFLPSLFDHYKGGLIETATLSVAQLAAYNHLGGEELRTRSMRNYGRVIKGLQEAIQSNDQVMDDKVIATILLLCTYKDFSGEGLGDPNEHASGLFYLLEKRGPSQIGTRRGSELFLLALLRLQIYSFLHGDDKYTDPGAIATVIGIFDPLLRGLAMMSRTLSLRHRLCRLIPSETTQSQAGSPPEASQSSAWSEEERVLIQECFEMLDNFNHWDQEAAVYWQNTFEGRGVPTTLGEMGKGTTHYDAETACIIILLRSARLILLQTMLLYQSMLQPGEEEEEFSYYNMWAETVPFLETDVRKAVDDMLAAVPYALGDIDPTGMPATMLHDGAAAIIIVHSIRLVTHCGYTTPEQRERAVIILTRLYSAIGLRSAIGRQPGEPFSGITPSPLVMSPGSTDIDEEAFSLPDAMSLLSSS</sequence>
<dbReference type="CDD" id="cd00067">
    <property type="entry name" value="GAL4"/>
    <property type="match status" value="1"/>
</dbReference>
<dbReference type="Pfam" id="PF00172">
    <property type="entry name" value="Zn_clus"/>
    <property type="match status" value="1"/>
</dbReference>
<keyword evidence="5" id="KW-1185">Reference proteome</keyword>
<accession>A0A8H4NZH6</accession>
<feature type="region of interest" description="Disordered" evidence="2">
    <location>
        <begin position="51"/>
        <end position="123"/>
    </location>
</feature>
<dbReference type="PANTHER" id="PTHR38791">
    <property type="entry name" value="ZN(II)2CYS6 TRANSCRIPTION FACTOR (EUROFUNG)-RELATED-RELATED"/>
    <property type="match status" value="1"/>
</dbReference>
<dbReference type="InterPro" id="IPR021858">
    <property type="entry name" value="Fun_TF"/>
</dbReference>
<proteinExistence type="predicted"/>
<evidence type="ECO:0000313" key="5">
    <source>
        <dbReference type="Proteomes" id="UP000605986"/>
    </source>
</evidence>
<reference evidence="4" key="1">
    <citation type="submission" date="2020-01" db="EMBL/GenBank/DDBJ databases">
        <title>Identification and distribution of gene clusters putatively required for synthesis of sphingolipid metabolism inhibitors in phylogenetically diverse species of the filamentous fungus Fusarium.</title>
        <authorList>
            <person name="Kim H.-S."/>
            <person name="Busman M."/>
            <person name="Brown D.W."/>
            <person name="Divon H."/>
            <person name="Uhlig S."/>
            <person name="Proctor R.H."/>
        </authorList>
    </citation>
    <scope>NUCLEOTIDE SEQUENCE</scope>
    <source>
        <strain evidence="4">NRRL 53441</strain>
    </source>
</reference>
<gene>
    <name evidence="4" type="ORF">F53441_6500</name>
</gene>
<dbReference type="InterPro" id="IPR036864">
    <property type="entry name" value="Zn2-C6_fun-type_DNA-bd_sf"/>
</dbReference>
<protein>
    <submittedName>
        <fullName evidence="4">Sterol uptake control protein 2</fullName>
    </submittedName>
</protein>
<dbReference type="OrthoDB" id="2991872at2759"/>
<dbReference type="GO" id="GO:0000981">
    <property type="term" value="F:DNA-binding transcription factor activity, RNA polymerase II-specific"/>
    <property type="evidence" value="ECO:0007669"/>
    <property type="project" value="InterPro"/>
</dbReference>
<dbReference type="PROSITE" id="PS00463">
    <property type="entry name" value="ZN2_CY6_FUNGAL_1"/>
    <property type="match status" value="1"/>
</dbReference>
<evidence type="ECO:0000256" key="2">
    <source>
        <dbReference type="SAM" id="MobiDB-lite"/>
    </source>
</evidence>
<dbReference type="SMART" id="SM00066">
    <property type="entry name" value="GAL4"/>
    <property type="match status" value="1"/>
</dbReference>
<dbReference type="SUPFAM" id="SSF57701">
    <property type="entry name" value="Zn2/Cys6 DNA-binding domain"/>
    <property type="match status" value="1"/>
</dbReference>
<dbReference type="EMBL" id="JAADJG010000251">
    <property type="protein sequence ID" value="KAF4450376.1"/>
    <property type="molecule type" value="Genomic_DNA"/>
</dbReference>
<comment type="caution">
    <text evidence="4">The sequence shown here is derived from an EMBL/GenBank/DDBJ whole genome shotgun (WGS) entry which is preliminary data.</text>
</comment>
<dbReference type="AlphaFoldDB" id="A0A8H4NZH6"/>
<evidence type="ECO:0000256" key="1">
    <source>
        <dbReference type="ARBA" id="ARBA00023242"/>
    </source>
</evidence>
<dbReference type="InterPro" id="IPR053175">
    <property type="entry name" value="DHMBA_Reg_Transcription_Factor"/>
</dbReference>
<feature type="compositionally biased region" description="Low complexity" evidence="2">
    <location>
        <begin position="56"/>
        <end position="85"/>
    </location>
</feature>
<organism evidence="4 5">
    <name type="scientific">Fusarium austroafricanum</name>
    <dbReference type="NCBI Taxonomy" id="2364996"/>
    <lineage>
        <taxon>Eukaryota</taxon>
        <taxon>Fungi</taxon>
        <taxon>Dikarya</taxon>
        <taxon>Ascomycota</taxon>
        <taxon>Pezizomycotina</taxon>
        <taxon>Sordariomycetes</taxon>
        <taxon>Hypocreomycetidae</taxon>
        <taxon>Hypocreales</taxon>
        <taxon>Nectriaceae</taxon>
        <taxon>Fusarium</taxon>
        <taxon>Fusarium concolor species complex</taxon>
    </lineage>
</organism>
<evidence type="ECO:0000313" key="4">
    <source>
        <dbReference type="EMBL" id="KAF4450376.1"/>
    </source>
</evidence>
<dbReference type="Proteomes" id="UP000605986">
    <property type="component" value="Unassembled WGS sequence"/>
</dbReference>
<evidence type="ECO:0000259" key="3">
    <source>
        <dbReference type="PROSITE" id="PS50048"/>
    </source>
</evidence>
<keyword evidence="1" id="KW-0539">Nucleus</keyword>
<dbReference type="GO" id="GO:0008270">
    <property type="term" value="F:zinc ion binding"/>
    <property type="evidence" value="ECO:0007669"/>
    <property type="project" value="InterPro"/>
</dbReference>
<dbReference type="Gene3D" id="4.10.240.10">
    <property type="entry name" value="Zn(2)-C6 fungal-type DNA-binding domain"/>
    <property type="match status" value="1"/>
</dbReference>